<evidence type="ECO:0000313" key="4">
    <source>
        <dbReference type="EMBL" id="KEZ87274.1"/>
    </source>
</evidence>
<protein>
    <submittedName>
        <fullName evidence="4">UDP-N-acetylglucosamine pyrophosphorylase</fullName>
    </submittedName>
</protein>
<comment type="caution">
    <text evidence="4">The sequence shown here is derived from an EMBL/GenBank/DDBJ whole genome shotgun (WGS) entry which is preliminary data.</text>
</comment>
<sequence>MKVSVNELLNIEELDARAIFEGVKYPWEALTEIKDFIFEYAKTLPNDFERIEEFVWVGKGTTIEKSVLINGPAIIGYNCEIRHSAYIRDNVIIGNDVVIGNSTEIKNSILFNKVQVPHYNYVGDSILGYKAHLGAGAITSNLKSDGTLVKVKYGTDIVETGLRKFGAILGDSAEVGCNSVLNPGTIIGKDSIVYPLSSVRGYIPENSILKSNGEIVERK</sequence>
<organism evidence="4 5">
    <name type="scientific">Clostridium sulfidigenes</name>
    <dbReference type="NCBI Taxonomy" id="318464"/>
    <lineage>
        <taxon>Bacteria</taxon>
        <taxon>Bacillati</taxon>
        <taxon>Bacillota</taxon>
        <taxon>Clostridia</taxon>
        <taxon>Eubacteriales</taxon>
        <taxon>Clostridiaceae</taxon>
        <taxon>Clostridium</taxon>
    </lineage>
</organism>
<evidence type="ECO:0000259" key="3">
    <source>
        <dbReference type="Pfam" id="PF25087"/>
    </source>
</evidence>
<keyword evidence="1" id="KW-0808">Transferase</keyword>
<proteinExistence type="predicted"/>
<dbReference type="SUPFAM" id="SSF51161">
    <property type="entry name" value="Trimeric LpxA-like enzymes"/>
    <property type="match status" value="1"/>
</dbReference>
<feature type="domain" description="Mannose-1-phosphate guanyltransferase C-terminal" evidence="3">
    <location>
        <begin position="69"/>
        <end position="153"/>
    </location>
</feature>
<evidence type="ECO:0000256" key="2">
    <source>
        <dbReference type="ARBA" id="ARBA00023315"/>
    </source>
</evidence>
<dbReference type="EMBL" id="JPMD01000014">
    <property type="protein sequence ID" value="KEZ87274.1"/>
    <property type="molecule type" value="Genomic_DNA"/>
</dbReference>
<gene>
    <name evidence="4" type="ORF">IO99_06825</name>
</gene>
<reference evidence="4 5" key="1">
    <citation type="submission" date="2014-07" db="EMBL/GenBank/DDBJ databases">
        <title>Draft genome of Clostridium sulfidigenes 113A isolated from sediments associated with methane hydrate from Krishna Godavari basin.</title>
        <authorList>
            <person name="Honkalas V.S."/>
            <person name="Dabir A.P."/>
            <person name="Arora P."/>
            <person name="Dhakephalkar P.K."/>
        </authorList>
    </citation>
    <scope>NUCLEOTIDE SEQUENCE [LARGE SCALE GENOMIC DNA]</scope>
    <source>
        <strain evidence="4 5">113A</strain>
    </source>
</reference>
<evidence type="ECO:0000313" key="5">
    <source>
        <dbReference type="Proteomes" id="UP000028542"/>
    </source>
</evidence>
<dbReference type="InterPro" id="IPR056729">
    <property type="entry name" value="GMPPB_C"/>
</dbReference>
<dbReference type="Proteomes" id="UP000028542">
    <property type="component" value="Unassembled WGS sequence"/>
</dbReference>
<dbReference type="InterPro" id="IPR050065">
    <property type="entry name" value="GlmU-like"/>
</dbReference>
<keyword evidence="5" id="KW-1185">Reference proteome</keyword>
<keyword evidence="2" id="KW-0012">Acyltransferase</keyword>
<evidence type="ECO:0000256" key="1">
    <source>
        <dbReference type="ARBA" id="ARBA00022679"/>
    </source>
</evidence>
<dbReference type="Gene3D" id="2.160.10.10">
    <property type="entry name" value="Hexapeptide repeat proteins"/>
    <property type="match status" value="1"/>
</dbReference>
<dbReference type="InterPro" id="IPR011004">
    <property type="entry name" value="Trimer_LpxA-like_sf"/>
</dbReference>
<dbReference type="Pfam" id="PF25087">
    <property type="entry name" value="GMPPB_C"/>
    <property type="match status" value="1"/>
</dbReference>
<dbReference type="RefSeq" id="WP_035131542.1">
    <property type="nucleotide sequence ID" value="NZ_JPMD01000014.1"/>
</dbReference>
<dbReference type="GO" id="GO:0016779">
    <property type="term" value="F:nucleotidyltransferase activity"/>
    <property type="evidence" value="ECO:0007669"/>
    <property type="project" value="UniProtKB-ARBA"/>
</dbReference>
<dbReference type="GO" id="GO:0016746">
    <property type="term" value="F:acyltransferase activity"/>
    <property type="evidence" value="ECO:0007669"/>
    <property type="project" value="UniProtKB-KW"/>
</dbReference>
<dbReference type="AlphaFoldDB" id="A0A084JE90"/>
<dbReference type="CDD" id="cd05636">
    <property type="entry name" value="LbH_G1P_TT_C_like"/>
    <property type="match status" value="1"/>
</dbReference>
<dbReference type="PANTHER" id="PTHR43584:SF8">
    <property type="entry name" value="N-ACETYLMURAMATE ALPHA-1-PHOSPHATE URIDYLYLTRANSFERASE"/>
    <property type="match status" value="1"/>
</dbReference>
<accession>A0A084JE90</accession>
<dbReference type="PANTHER" id="PTHR43584">
    <property type="entry name" value="NUCLEOTIDYL TRANSFERASE"/>
    <property type="match status" value="1"/>
</dbReference>
<name>A0A084JE90_9CLOT</name>
<dbReference type="STRING" id="318464.IO99_06825"/>
<dbReference type="eggNOG" id="COG1208">
    <property type="taxonomic scope" value="Bacteria"/>
</dbReference>